<sequence>MSTGAAKIGKEKNENIIVAIILFIGELLKGMQPSPDTCPYKHSCGFPSKAHAKFGIIKESDLITYLFSH</sequence>
<gene>
    <name evidence="1" type="ORF">GCM10008964_06430</name>
</gene>
<organism evidence="1 2">
    <name type="scientific">Methylophaga marina</name>
    <dbReference type="NCBI Taxonomy" id="45495"/>
    <lineage>
        <taxon>Bacteria</taxon>
        <taxon>Pseudomonadati</taxon>
        <taxon>Pseudomonadota</taxon>
        <taxon>Gammaproteobacteria</taxon>
        <taxon>Thiotrichales</taxon>
        <taxon>Piscirickettsiaceae</taxon>
        <taxon>Methylophaga</taxon>
    </lineage>
</organism>
<keyword evidence="2" id="KW-1185">Reference proteome</keyword>
<dbReference type="EMBL" id="BAAADG010000002">
    <property type="protein sequence ID" value="GAA0217631.1"/>
    <property type="molecule type" value="Genomic_DNA"/>
</dbReference>
<accession>A0ABP3CX72</accession>
<evidence type="ECO:0000313" key="1">
    <source>
        <dbReference type="EMBL" id="GAA0217631.1"/>
    </source>
</evidence>
<protein>
    <submittedName>
        <fullName evidence="1">Uncharacterized protein</fullName>
    </submittedName>
</protein>
<name>A0ABP3CX72_9GAMM</name>
<proteinExistence type="predicted"/>
<reference evidence="2" key="1">
    <citation type="journal article" date="2019" name="Int. J. Syst. Evol. Microbiol.">
        <title>The Global Catalogue of Microorganisms (GCM) 10K type strain sequencing project: providing services to taxonomists for standard genome sequencing and annotation.</title>
        <authorList>
            <consortium name="The Broad Institute Genomics Platform"/>
            <consortium name="The Broad Institute Genome Sequencing Center for Infectious Disease"/>
            <person name="Wu L."/>
            <person name="Ma J."/>
        </authorList>
    </citation>
    <scope>NUCLEOTIDE SEQUENCE [LARGE SCALE GENOMIC DNA]</scope>
    <source>
        <strain evidence="2">JCM 6886</strain>
    </source>
</reference>
<evidence type="ECO:0000313" key="2">
    <source>
        <dbReference type="Proteomes" id="UP001501476"/>
    </source>
</evidence>
<comment type="caution">
    <text evidence="1">The sequence shown here is derived from an EMBL/GenBank/DDBJ whole genome shotgun (WGS) entry which is preliminary data.</text>
</comment>
<dbReference type="Proteomes" id="UP001501476">
    <property type="component" value="Unassembled WGS sequence"/>
</dbReference>